<gene>
    <name evidence="1" type="ORF">HaLaN_30314</name>
</gene>
<evidence type="ECO:0000313" key="1">
    <source>
        <dbReference type="EMBL" id="GFH31299.1"/>
    </source>
</evidence>
<organism evidence="1 2">
    <name type="scientific">Haematococcus lacustris</name>
    <name type="common">Green alga</name>
    <name type="synonym">Haematococcus pluvialis</name>
    <dbReference type="NCBI Taxonomy" id="44745"/>
    <lineage>
        <taxon>Eukaryota</taxon>
        <taxon>Viridiplantae</taxon>
        <taxon>Chlorophyta</taxon>
        <taxon>core chlorophytes</taxon>
        <taxon>Chlorophyceae</taxon>
        <taxon>CS clade</taxon>
        <taxon>Chlamydomonadales</taxon>
        <taxon>Haematococcaceae</taxon>
        <taxon>Haematococcus</taxon>
    </lineage>
</organism>
<accession>A0A6A0AEJ0</accession>
<keyword evidence="2" id="KW-1185">Reference proteome</keyword>
<protein>
    <submittedName>
        <fullName evidence="1">Uncharacterized protein</fullName>
    </submittedName>
</protein>
<dbReference type="EMBL" id="BLLF01005516">
    <property type="protein sequence ID" value="GFH31299.1"/>
    <property type="molecule type" value="Genomic_DNA"/>
</dbReference>
<name>A0A6A0AEJ0_HAELA</name>
<proteinExistence type="predicted"/>
<dbReference type="Proteomes" id="UP000485058">
    <property type="component" value="Unassembled WGS sequence"/>
</dbReference>
<sequence length="73" mass="8509">MQASYFVQLEQAREASRWLATHAEWKGMHLALWLTTLDEAHAQGLRHTTSWRSNRPHWHFDCPGSNCALRVAH</sequence>
<evidence type="ECO:0000313" key="2">
    <source>
        <dbReference type="Proteomes" id="UP000485058"/>
    </source>
</evidence>
<comment type="caution">
    <text evidence="1">The sequence shown here is derived from an EMBL/GenBank/DDBJ whole genome shotgun (WGS) entry which is preliminary data.</text>
</comment>
<dbReference type="AlphaFoldDB" id="A0A6A0AEJ0"/>
<reference evidence="1 2" key="1">
    <citation type="submission" date="2020-02" db="EMBL/GenBank/DDBJ databases">
        <title>Draft genome sequence of Haematococcus lacustris strain NIES-144.</title>
        <authorList>
            <person name="Morimoto D."/>
            <person name="Nakagawa S."/>
            <person name="Yoshida T."/>
            <person name="Sawayama S."/>
        </authorList>
    </citation>
    <scope>NUCLEOTIDE SEQUENCE [LARGE SCALE GENOMIC DNA]</scope>
    <source>
        <strain evidence="1 2">NIES-144</strain>
    </source>
</reference>